<proteinExistence type="predicted"/>
<comment type="caution">
    <text evidence="1">The sequence shown here is derived from an EMBL/GenBank/DDBJ whole genome shotgun (WGS) entry which is preliminary data.</text>
</comment>
<accession>D6SPE1</accession>
<organism evidence="1 2">
    <name type="scientific">Desulfonatronospira thiodismutans ASO3-1</name>
    <dbReference type="NCBI Taxonomy" id="555779"/>
    <lineage>
        <taxon>Bacteria</taxon>
        <taxon>Pseudomonadati</taxon>
        <taxon>Thermodesulfobacteriota</taxon>
        <taxon>Desulfovibrionia</taxon>
        <taxon>Desulfovibrionales</taxon>
        <taxon>Desulfonatronovibrionaceae</taxon>
        <taxon>Desulfonatronospira</taxon>
    </lineage>
</organism>
<sequence length="220" mass="24471">MPNDNSEAICGLCQKGLTARGIGRHLSSCLKKNLYRIADDKKEGPGILHLKVHEGYSGSIYWLHLAVNRDIKLSTLDSFLRKIWLECCGHMSAFFAGSPFGTEELSMNSRIDRHLDPKHRLSYIYDFGSSTTLAIDCVGEYPGKLRKNDKITILSRNEDPQILCDVCQSETAESICHECGMKDGGAYLCSRCLEKHKCGKEMLLPVMNSPRCGVCGYDGS</sequence>
<dbReference type="eggNOG" id="ENOG5032U08">
    <property type="taxonomic scope" value="Bacteria"/>
</dbReference>
<dbReference type="EMBL" id="ACJN02000002">
    <property type="protein sequence ID" value="EFI34617.1"/>
    <property type="molecule type" value="Genomic_DNA"/>
</dbReference>
<dbReference type="AlphaFoldDB" id="D6SPE1"/>
<gene>
    <name evidence="1" type="ORF">Dthio_PD1989</name>
</gene>
<dbReference type="SUPFAM" id="SSF159941">
    <property type="entry name" value="MM3350-like"/>
    <property type="match status" value="1"/>
</dbReference>
<protein>
    <submittedName>
        <fullName evidence="1">Uncharacterized protein</fullName>
    </submittedName>
</protein>
<dbReference type="Proteomes" id="UP000005496">
    <property type="component" value="Unassembled WGS sequence"/>
</dbReference>
<evidence type="ECO:0000313" key="2">
    <source>
        <dbReference type="Proteomes" id="UP000005496"/>
    </source>
</evidence>
<reference evidence="1" key="1">
    <citation type="submission" date="2010-05" db="EMBL/GenBank/DDBJ databases">
        <title>The draft genome of Desulfonatronospira thiodismutans ASO3-1.</title>
        <authorList>
            <consortium name="US DOE Joint Genome Institute (JGI-PGF)"/>
            <person name="Lucas S."/>
            <person name="Copeland A."/>
            <person name="Lapidus A."/>
            <person name="Cheng J.-F."/>
            <person name="Bruce D."/>
            <person name="Goodwin L."/>
            <person name="Pitluck S."/>
            <person name="Chertkov O."/>
            <person name="Brettin T."/>
            <person name="Detter J.C."/>
            <person name="Han C."/>
            <person name="Land M.L."/>
            <person name="Hauser L."/>
            <person name="Kyrpides N."/>
            <person name="Mikhailova N."/>
            <person name="Muyzer G."/>
            <person name="Woyke T."/>
        </authorList>
    </citation>
    <scope>NUCLEOTIDE SEQUENCE [LARGE SCALE GENOMIC DNA]</scope>
    <source>
        <strain evidence="1">ASO3-1</strain>
    </source>
</reference>
<dbReference type="InterPro" id="IPR024047">
    <property type="entry name" value="MM3350-like_sf"/>
</dbReference>
<name>D6SPE1_9BACT</name>
<keyword evidence="2" id="KW-1185">Reference proteome</keyword>
<evidence type="ECO:0000313" key="1">
    <source>
        <dbReference type="EMBL" id="EFI34617.1"/>
    </source>
</evidence>